<comment type="caution">
    <text evidence="1">The sequence shown here is derived from an EMBL/GenBank/DDBJ whole genome shotgun (WGS) entry which is preliminary data.</text>
</comment>
<dbReference type="Proteomes" id="UP000321424">
    <property type="component" value="Unassembled WGS sequence"/>
</dbReference>
<reference evidence="1 2" key="1">
    <citation type="submission" date="2019-07" db="EMBL/GenBank/DDBJ databases">
        <title>Whole genome shotgun sequence of Nocardia ninae NBRC 108245.</title>
        <authorList>
            <person name="Hosoyama A."/>
            <person name="Uohara A."/>
            <person name="Ohji S."/>
            <person name="Ichikawa N."/>
        </authorList>
    </citation>
    <scope>NUCLEOTIDE SEQUENCE [LARGE SCALE GENOMIC DNA]</scope>
    <source>
        <strain evidence="1 2">NBRC 108245</strain>
    </source>
</reference>
<proteinExistence type="predicted"/>
<sequence length="163" mass="17978">MTEWRALSDAEIIELATRLLSLDWSWQMSEVPELASAFGWQIQSARPRSVILDVGFGMASGRVHGRDSRAEIVELAVTTRATGDGAERALVLDTFARMTTALTTALGAPARRIPGELPEIRWAGEETTLRLLCMSSSVRLSLETNSWLALHDETIELQEQGLI</sequence>
<gene>
    <name evidence="1" type="ORF">NN4_34730</name>
</gene>
<dbReference type="OrthoDB" id="4565671at2"/>
<evidence type="ECO:0000313" key="2">
    <source>
        <dbReference type="Proteomes" id="UP000321424"/>
    </source>
</evidence>
<name>A0A511ME59_9NOCA</name>
<dbReference type="EMBL" id="BJXA01000020">
    <property type="protein sequence ID" value="GEM38954.1"/>
    <property type="molecule type" value="Genomic_DNA"/>
</dbReference>
<protein>
    <submittedName>
        <fullName evidence="1">Uncharacterized protein</fullName>
    </submittedName>
</protein>
<organism evidence="1 2">
    <name type="scientific">Nocardia ninae NBRC 108245</name>
    <dbReference type="NCBI Taxonomy" id="1210091"/>
    <lineage>
        <taxon>Bacteria</taxon>
        <taxon>Bacillati</taxon>
        <taxon>Actinomycetota</taxon>
        <taxon>Actinomycetes</taxon>
        <taxon>Mycobacteriales</taxon>
        <taxon>Nocardiaceae</taxon>
        <taxon>Nocardia</taxon>
    </lineage>
</organism>
<dbReference type="RefSeq" id="WP_147131928.1">
    <property type="nucleotide sequence ID" value="NZ_BJXA01000020.1"/>
</dbReference>
<dbReference type="AlphaFoldDB" id="A0A511ME59"/>
<accession>A0A511ME59</accession>
<dbReference type="Pfam" id="PF19818">
    <property type="entry name" value="DUF6301"/>
    <property type="match status" value="1"/>
</dbReference>
<evidence type="ECO:0000313" key="1">
    <source>
        <dbReference type="EMBL" id="GEM38954.1"/>
    </source>
</evidence>
<dbReference type="InterPro" id="IPR046268">
    <property type="entry name" value="DUF6301"/>
</dbReference>
<keyword evidence="2" id="KW-1185">Reference proteome</keyword>